<feature type="region of interest" description="Disordered" evidence="3">
    <location>
        <begin position="292"/>
        <end position="349"/>
    </location>
</feature>
<feature type="compositionally biased region" description="Polar residues" evidence="3">
    <location>
        <begin position="71"/>
        <end position="80"/>
    </location>
</feature>
<dbReference type="OrthoDB" id="10006023at2759"/>
<feature type="region of interest" description="Disordered" evidence="3">
    <location>
        <begin position="172"/>
        <end position="197"/>
    </location>
</feature>
<dbReference type="InterPro" id="IPR024111">
    <property type="entry name" value="PEX5/PEX5L"/>
</dbReference>
<dbReference type="Proteomes" id="UP000324022">
    <property type="component" value="Unassembled WGS sequence"/>
</dbReference>
<feature type="compositionally biased region" description="Polar residues" evidence="3">
    <location>
        <begin position="218"/>
        <end position="235"/>
    </location>
</feature>
<feature type="region of interest" description="Disordered" evidence="3">
    <location>
        <begin position="1"/>
        <end position="54"/>
    </location>
</feature>
<evidence type="ECO:0000313" key="4">
    <source>
        <dbReference type="EMBL" id="SPO26184.1"/>
    </source>
</evidence>
<feature type="compositionally biased region" description="Polar residues" evidence="3">
    <location>
        <begin position="303"/>
        <end position="322"/>
    </location>
</feature>
<organism evidence="4 5">
    <name type="scientific">Ustilago trichophora</name>
    <dbReference type="NCBI Taxonomy" id="86804"/>
    <lineage>
        <taxon>Eukaryota</taxon>
        <taxon>Fungi</taxon>
        <taxon>Dikarya</taxon>
        <taxon>Basidiomycota</taxon>
        <taxon>Ustilaginomycotina</taxon>
        <taxon>Ustilaginomycetes</taxon>
        <taxon>Ustilaginales</taxon>
        <taxon>Ustilaginaceae</taxon>
        <taxon>Ustilago</taxon>
    </lineage>
</organism>
<evidence type="ECO:0000256" key="3">
    <source>
        <dbReference type="SAM" id="MobiDB-lite"/>
    </source>
</evidence>
<dbReference type="GO" id="GO:0005052">
    <property type="term" value="F:peroxisome matrix targeting signal-1 binding"/>
    <property type="evidence" value="ECO:0007669"/>
    <property type="project" value="TreeGrafter"/>
</dbReference>
<evidence type="ECO:0000256" key="2">
    <source>
        <dbReference type="ARBA" id="ARBA00022803"/>
    </source>
</evidence>
<dbReference type="GO" id="GO:0005829">
    <property type="term" value="C:cytosol"/>
    <property type="evidence" value="ECO:0007669"/>
    <property type="project" value="TreeGrafter"/>
</dbReference>
<dbReference type="PANTHER" id="PTHR10130:SF0">
    <property type="entry name" value="GH08708P"/>
    <property type="match status" value="1"/>
</dbReference>
<keyword evidence="1" id="KW-0677">Repeat</keyword>
<evidence type="ECO:0000256" key="1">
    <source>
        <dbReference type="ARBA" id="ARBA00022737"/>
    </source>
</evidence>
<sequence length="349" mass="38057">MSLSDLVSGGAGCGPSNPLQSIGKRFGQDRGAQQDSFANSPTLNSKAPRFDRIPNNVHDAFDVSQLRGNLPSGSRTPMQQNHHHRPVPIQHGRSRSELPSGFLEECFCPATGSPYGSVGLGHRLSERRSLTLSSFSTASAADAHREHVLTHPPQRHPDGYEDGRYDALATCTSPPAHAGARPTATSHPHHADYTPTPVDNAKWAEAFTAFERPPASGVASQPSSTQNLSRKQTMPTPGTRRTRANRRQTRSSVEHDQSAKFKQSNFLDLMRRSSQPQSQQEAYNWANQMASSGGLSHLRPVSKSRSLPTTVCNRTSPSTSALDRNLKTNKRSTIMGREDARSAAIERQP</sequence>
<proteinExistence type="predicted"/>
<dbReference type="PANTHER" id="PTHR10130">
    <property type="entry name" value="PEROXISOMAL TARGETING SIGNAL 1 RECEPTOR PEX5"/>
    <property type="match status" value="1"/>
</dbReference>
<evidence type="ECO:0000313" key="5">
    <source>
        <dbReference type="Proteomes" id="UP000324022"/>
    </source>
</evidence>
<feature type="compositionally biased region" description="Polar residues" evidence="3">
    <location>
        <begin position="31"/>
        <end position="45"/>
    </location>
</feature>
<keyword evidence="2" id="KW-0802">TPR repeat</keyword>
<feature type="compositionally biased region" description="Basic residues" evidence="3">
    <location>
        <begin position="240"/>
        <end position="249"/>
    </location>
</feature>
<dbReference type="EMBL" id="OOIN01000013">
    <property type="protein sequence ID" value="SPO26184.1"/>
    <property type="molecule type" value="Genomic_DNA"/>
</dbReference>
<feature type="region of interest" description="Disordered" evidence="3">
    <location>
        <begin position="213"/>
        <end position="264"/>
    </location>
</feature>
<dbReference type="GO" id="GO:0016560">
    <property type="term" value="P:protein import into peroxisome matrix, docking"/>
    <property type="evidence" value="ECO:0007669"/>
    <property type="project" value="TreeGrafter"/>
</dbReference>
<name>A0A5C3E640_9BASI</name>
<protein>
    <submittedName>
        <fullName evidence="4">Uncharacterized protein</fullName>
    </submittedName>
</protein>
<dbReference type="GO" id="GO:0005778">
    <property type="term" value="C:peroxisomal membrane"/>
    <property type="evidence" value="ECO:0007669"/>
    <property type="project" value="TreeGrafter"/>
</dbReference>
<reference evidence="4 5" key="1">
    <citation type="submission" date="2018-03" db="EMBL/GenBank/DDBJ databases">
        <authorList>
            <person name="Guldener U."/>
        </authorList>
    </citation>
    <scope>NUCLEOTIDE SEQUENCE [LARGE SCALE GENOMIC DNA]</scope>
    <source>
        <strain evidence="4 5">NBRC100155</strain>
    </source>
</reference>
<keyword evidence="5" id="KW-1185">Reference proteome</keyword>
<dbReference type="AlphaFoldDB" id="A0A5C3E640"/>
<feature type="region of interest" description="Disordered" evidence="3">
    <location>
        <begin position="69"/>
        <end position="94"/>
    </location>
</feature>
<gene>
    <name evidence="4" type="ORF">UTRI_02460</name>
</gene>
<accession>A0A5C3E640</accession>